<reference evidence="3 4" key="1">
    <citation type="submission" date="2016-12" db="EMBL/GenBank/DDBJ databases">
        <title>Genome sequencing of Methylocaldum marinum.</title>
        <authorList>
            <person name="Takeuchi M."/>
            <person name="Kamagata Y."/>
            <person name="Hiraoka S."/>
            <person name="Oshima K."/>
            <person name="Hattori M."/>
            <person name="Iwasaki W."/>
        </authorList>
    </citation>
    <scope>NUCLEOTIDE SEQUENCE [LARGE SCALE GENOMIC DNA]</scope>
    <source>
        <strain evidence="3 4">S8</strain>
    </source>
</reference>
<proteinExistence type="inferred from homology"/>
<dbReference type="Proteomes" id="UP000266313">
    <property type="component" value="Chromosome"/>
</dbReference>
<dbReference type="Pfam" id="PF00106">
    <property type="entry name" value="adh_short"/>
    <property type="match status" value="1"/>
</dbReference>
<dbReference type="PANTHER" id="PTHR44196">
    <property type="entry name" value="DEHYDROGENASE/REDUCTASE SDR FAMILY MEMBER 7B"/>
    <property type="match status" value="1"/>
</dbReference>
<dbReference type="PROSITE" id="PS00061">
    <property type="entry name" value="ADH_SHORT"/>
    <property type="match status" value="1"/>
</dbReference>
<dbReference type="GO" id="GO:0016491">
    <property type="term" value="F:oxidoreductase activity"/>
    <property type="evidence" value="ECO:0007669"/>
    <property type="project" value="UniProtKB-KW"/>
</dbReference>
<dbReference type="OrthoDB" id="9790785at2"/>
<protein>
    <submittedName>
        <fullName evidence="3">Short-chain dehydrogenase/reductase SDR</fullName>
    </submittedName>
</protein>
<dbReference type="InterPro" id="IPR020904">
    <property type="entry name" value="Sc_DH/Rdtase_CS"/>
</dbReference>
<keyword evidence="2" id="KW-0560">Oxidoreductase</keyword>
<sequence>MSGSMLKDRVILVTGAGGGLGSAVAKICAAEGATVVLLGKTIPRLEKVYDAIIAASGPQPAIYPLDLAGAGEDHYRDLAATIEREFGALHGLVHCAAELGVLGPLNDIAGGVWQRLLHVNLTAPFLLTRELLPLISKSSAPGIVFVTDSVARAGKAYWGAYGVAKSGLEGFARILADELESRKVQVHVYAPGPMQSPLRRRAYPAEDPAGLPLPEVQAEQIARLLSPIETASSANFG</sequence>
<organism evidence="3 4">
    <name type="scientific">Methylocaldum marinum</name>
    <dbReference type="NCBI Taxonomy" id="1432792"/>
    <lineage>
        <taxon>Bacteria</taxon>
        <taxon>Pseudomonadati</taxon>
        <taxon>Pseudomonadota</taxon>
        <taxon>Gammaproteobacteria</taxon>
        <taxon>Methylococcales</taxon>
        <taxon>Methylococcaceae</taxon>
        <taxon>Methylocaldum</taxon>
    </lineage>
</organism>
<dbReference type="AlphaFoldDB" id="A0A250KTC2"/>
<keyword evidence="4" id="KW-1185">Reference proteome</keyword>
<evidence type="ECO:0000256" key="1">
    <source>
        <dbReference type="ARBA" id="ARBA00006484"/>
    </source>
</evidence>
<dbReference type="InterPro" id="IPR002347">
    <property type="entry name" value="SDR_fam"/>
</dbReference>
<dbReference type="RefSeq" id="WP_119629661.1">
    <property type="nucleotide sequence ID" value="NZ_AP017928.1"/>
</dbReference>
<dbReference type="GO" id="GO:0016020">
    <property type="term" value="C:membrane"/>
    <property type="evidence" value="ECO:0007669"/>
    <property type="project" value="TreeGrafter"/>
</dbReference>
<name>A0A250KTC2_9GAMM</name>
<accession>A0A250KTC2</accession>
<dbReference type="SUPFAM" id="SSF51735">
    <property type="entry name" value="NAD(P)-binding Rossmann-fold domains"/>
    <property type="match status" value="1"/>
</dbReference>
<comment type="similarity">
    <text evidence="1">Belongs to the short-chain dehydrogenases/reductases (SDR) family.</text>
</comment>
<dbReference type="InterPro" id="IPR036291">
    <property type="entry name" value="NAD(P)-bd_dom_sf"/>
</dbReference>
<dbReference type="KEGG" id="mmai:sS8_2249"/>
<evidence type="ECO:0000256" key="2">
    <source>
        <dbReference type="ARBA" id="ARBA00023002"/>
    </source>
</evidence>
<dbReference type="PRINTS" id="PR00081">
    <property type="entry name" value="GDHRDH"/>
</dbReference>
<dbReference type="EMBL" id="AP017928">
    <property type="protein sequence ID" value="BBA34201.1"/>
    <property type="molecule type" value="Genomic_DNA"/>
</dbReference>
<evidence type="ECO:0000313" key="4">
    <source>
        <dbReference type="Proteomes" id="UP000266313"/>
    </source>
</evidence>
<dbReference type="Gene3D" id="3.40.50.720">
    <property type="entry name" value="NAD(P)-binding Rossmann-like Domain"/>
    <property type="match status" value="1"/>
</dbReference>
<gene>
    <name evidence="3" type="ORF">sS8_2249</name>
</gene>
<dbReference type="PANTHER" id="PTHR44196:SF4">
    <property type="entry name" value="SHORT CHAIN DEHYDROGENASE"/>
    <property type="match status" value="1"/>
</dbReference>
<evidence type="ECO:0000313" key="3">
    <source>
        <dbReference type="EMBL" id="BBA34201.1"/>
    </source>
</evidence>